<reference evidence="3 4" key="1">
    <citation type="journal article" date="2022" name="Nat. Plants">
        <title>Genomes of leafy and leafless Platanthera orchids illuminate the evolution of mycoheterotrophy.</title>
        <authorList>
            <person name="Li M.H."/>
            <person name="Liu K.W."/>
            <person name="Li Z."/>
            <person name="Lu H.C."/>
            <person name="Ye Q.L."/>
            <person name="Zhang D."/>
            <person name="Wang J.Y."/>
            <person name="Li Y.F."/>
            <person name="Zhong Z.M."/>
            <person name="Liu X."/>
            <person name="Yu X."/>
            <person name="Liu D.K."/>
            <person name="Tu X.D."/>
            <person name="Liu B."/>
            <person name="Hao Y."/>
            <person name="Liao X.Y."/>
            <person name="Jiang Y.T."/>
            <person name="Sun W.H."/>
            <person name="Chen J."/>
            <person name="Chen Y.Q."/>
            <person name="Ai Y."/>
            <person name="Zhai J.W."/>
            <person name="Wu S.S."/>
            <person name="Zhou Z."/>
            <person name="Hsiao Y.Y."/>
            <person name="Wu W.L."/>
            <person name="Chen Y.Y."/>
            <person name="Lin Y.F."/>
            <person name="Hsu J.L."/>
            <person name="Li C.Y."/>
            <person name="Wang Z.W."/>
            <person name="Zhao X."/>
            <person name="Zhong W.Y."/>
            <person name="Ma X.K."/>
            <person name="Ma L."/>
            <person name="Huang J."/>
            <person name="Chen G.Z."/>
            <person name="Huang M.Z."/>
            <person name="Huang L."/>
            <person name="Peng D.H."/>
            <person name="Luo Y.B."/>
            <person name="Zou S.Q."/>
            <person name="Chen S.P."/>
            <person name="Lan S."/>
            <person name="Tsai W.C."/>
            <person name="Van de Peer Y."/>
            <person name="Liu Z.J."/>
        </authorList>
    </citation>
    <scope>NUCLEOTIDE SEQUENCE [LARGE SCALE GENOMIC DNA]</scope>
    <source>
        <strain evidence="3">Lor287</strain>
    </source>
</reference>
<dbReference type="AlphaFoldDB" id="A0AAP0G654"/>
<comment type="caution">
    <text evidence="3">The sequence shown here is derived from an EMBL/GenBank/DDBJ whole genome shotgun (WGS) entry which is preliminary data.</text>
</comment>
<dbReference type="PROSITE" id="PS50097">
    <property type="entry name" value="BTB"/>
    <property type="match status" value="1"/>
</dbReference>
<sequence>MEKASPAESYIFGDQNTSDVTVLLKSGEGRLECLYCHSMVLIKRSEFFAEQLSENDASRSFIGSAICIQVHCHVSQCDHYVKLIKLLYASGDPVPESWDSVKSALGVLRASVVLRCSSITDSCVRYLEAVPWDEKEEEEILKIVPALGDSATAILARIQPVDPNATKNVLISAIHFATSAERSFPPFVAGELKISAQEQVEYMLLEDNNACYVTVDEEVRSEARTGLGKLLANLEAELSAFPVASEQRMVRCLTDLEWMCSILSKMEMMSDFVASWAEISDRVLAVVEDDKYSSGLWEVKVKVIELVGKALDAVGYGSVVLPAASRVRFVTTWLPYLRKMKPMLDSMSEGDESFAHKLDGDLCQNIEGAIVSLILALPGGDQADILGEWMQRMEELKFPDLSEAFEIWCYRTKTAKRRLLLGLNGTGNPTLSL</sequence>
<accession>A0AAP0G654</accession>
<dbReference type="Proteomes" id="UP001418222">
    <property type="component" value="Unassembled WGS sequence"/>
</dbReference>
<evidence type="ECO:0000313" key="3">
    <source>
        <dbReference type="EMBL" id="KAK8940427.1"/>
    </source>
</evidence>
<dbReference type="InterPro" id="IPR011333">
    <property type="entry name" value="SKP1/BTB/POZ_sf"/>
</dbReference>
<dbReference type="EMBL" id="JBBWWQ010000008">
    <property type="protein sequence ID" value="KAK8940427.1"/>
    <property type="molecule type" value="Genomic_DNA"/>
</dbReference>
<dbReference type="InterPro" id="IPR000210">
    <property type="entry name" value="BTB/POZ_dom"/>
</dbReference>
<feature type="domain" description="BTB" evidence="2">
    <location>
        <begin position="18"/>
        <end position="96"/>
    </location>
</feature>
<gene>
    <name evidence="3" type="ORF">KSP39_PZI010332</name>
</gene>
<name>A0AAP0G654_9ASPA</name>
<proteinExistence type="predicted"/>
<evidence type="ECO:0000259" key="2">
    <source>
        <dbReference type="PROSITE" id="PS50097"/>
    </source>
</evidence>
<dbReference type="SUPFAM" id="SSF54695">
    <property type="entry name" value="POZ domain"/>
    <property type="match status" value="1"/>
</dbReference>
<evidence type="ECO:0000256" key="1">
    <source>
        <dbReference type="ARBA" id="ARBA00004906"/>
    </source>
</evidence>
<keyword evidence="4" id="KW-1185">Reference proteome</keyword>
<organism evidence="3 4">
    <name type="scientific">Platanthera zijinensis</name>
    <dbReference type="NCBI Taxonomy" id="2320716"/>
    <lineage>
        <taxon>Eukaryota</taxon>
        <taxon>Viridiplantae</taxon>
        <taxon>Streptophyta</taxon>
        <taxon>Embryophyta</taxon>
        <taxon>Tracheophyta</taxon>
        <taxon>Spermatophyta</taxon>
        <taxon>Magnoliopsida</taxon>
        <taxon>Liliopsida</taxon>
        <taxon>Asparagales</taxon>
        <taxon>Orchidaceae</taxon>
        <taxon>Orchidoideae</taxon>
        <taxon>Orchideae</taxon>
        <taxon>Orchidinae</taxon>
        <taxon>Platanthera</taxon>
    </lineage>
</organism>
<comment type="pathway">
    <text evidence="1">Protein modification; protein ubiquitination.</text>
</comment>
<dbReference type="PANTHER" id="PTHR31060">
    <property type="entry name" value="OSJNBA0011J08.25 PROTEIN-RELATED"/>
    <property type="match status" value="1"/>
</dbReference>
<evidence type="ECO:0000313" key="4">
    <source>
        <dbReference type="Proteomes" id="UP001418222"/>
    </source>
</evidence>
<dbReference type="PANTHER" id="PTHR31060:SF7">
    <property type="entry name" value="OS06G0129200 PROTEIN"/>
    <property type="match status" value="1"/>
</dbReference>
<dbReference type="Gene3D" id="3.30.710.10">
    <property type="entry name" value="Potassium Channel Kv1.1, Chain A"/>
    <property type="match status" value="1"/>
</dbReference>
<dbReference type="InterPro" id="IPR038920">
    <property type="entry name" value="At3g05675-like"/>
</dbReference>
<protein>
    <submittedName>
        <fullName evidence="3">BTB/POZ domain-containing protein</fullName>
    </submittedName>
</protein>